<dbReference type="GO" id="GO:0008757">
    <property type="term" value="F:S-adenosylmethionine-dependent methyltransferase activity"/>
    <property type="evidence" value="ECO:0007669"/>
    <property type="project" value="InterPro"/>
</dbReference>
<proteinExistence type="inferred from homology"/>
<dbReference type="GO" id="GO:0030488">
    <property type="term" value="P:tRNA methylation"/>
    <property type="evidence" value="ECO:0007669"/>
    <property type="project" value="TreeGrafter"/>
</dbReference>
<reference evidence="9" key="1">
    <citation type="submission" date="2018-06" db="EMBL/GenBank/DDBJ databases">
        <authorList>
            <person name="Guldener U."/>
        </authorList>
    </citation>
    <scope>NUCLEOTIDE SEQUENCE [LARGE SCALE GENOMIC DNA]</scope>
    <source>
        <strain evidence="9">UTAD17</strain>
    </source>
</reference>
<keyword evidence="9" id="KW-1185">Reference proteome</keyword>
<dbReference type="CDD" id="cd02440">
    <property type="entry name" value="AdoMet_MTases"/>
    <property type="match status" value="1"/>
</dbReference>
<dbReference type="GO" id="GO:0008175">
    <property type="term" value="F:tRNA methyltransferase activity"/>
    <property type="evidence" value="ECO:0007669"/>
    <property type="project" value="TreeGrafter"/>
</dbReference>
<dbReference type="OrthoDB" id="2387925at2759"/>
<comment type="pathway">
    <text evidence="1 6">tRNA modification; wybutosine-tRNA(Phe) biosynthesis.</text>
</comment>
<dbReference type="UniPathway" id="UPA00375"/>
<dbReference type="PANTHER" id="PTHR23245">
    <property type="entry name" value="TRNA METHYLTRANSFERASE"/>
    <property type="match status" value="1"/>
</dbReference>
<keyword evidence="4 6" id="KW-0819">tRNA processing</keyword>
<evidence type="ECO:0000256" key="2">
    <source>
        <dbReference type="ARBA" id="ARBA00022679"/>
    </source>
</evidence>
<evidence type="ECO:0000259" key="7">
    <source>
        <dbReference type="PROSITE" id="PS51684"/>
    </source>
</evidence>
<organism evidence="8 9">
    <name type="scientific">Saccharomycodes ludwigii</name>
    <dbReference type="NCBI Taxonomy" id="36035"/>
    <lineage>
        <taxon>Eukaryota</taxon>
        <taxon>Fungi</taxon>
        <taxon>Dikarya</taxon>
        <taxon>Ascomycota</taxon>
        <taxon>Saccharomycotina</taxon>
        <taxon>Saccharomycetes</taxon>
        <taxon>Saccharomycodales</taxon>
        <taxon>Saccharomycodaceae</taxon>
        <taxon>Saccharomycodes</taxon>
    </lineage>
</organism>
<evidence type="ECO:0000256" key="1">
    <source>
        <dbReference type="ARBA" id="ARBA00004797"/>
    </source>
</evidence>
<evidence type="ECO:0000256" key="6">
    <source>
        <dbReference type="PIRNR" id="PIRNR038972"/>
    </source>
</evidence>
<dbReference type="GO" id="GO:0102522">
    <property type="term" value="F:tRNA 4-demethylwyosine alpha-amino-alpha-carboxypropyltransferase activity"/>
    <property type="evidence" value="ECO:0007669"/>
    <property type="project" value="UniProtKB-EC"/>
</dbReference>
<dbReference type="VEuPathDB" id="FungiDB:SCODWIG_01297"/>
<dbReference type="Pfam" id="PF02475">
    <property type="entry name" value="TRM5-TYW2_MTfase"/>
    <property type="match status" value="1"/>
</dbReference>
<dbReference type="Gene3D" id="3.40.50.150">
    <property type="entry name" value="Vaccinia Virus protein VP39"/>
    <property type="match status" value="1"/>
</dbReference>
<evidence type="ECO:0000256" key="4">
    <source>
        <dbReference type="ARBA" id="ARBA00022694"/>
    </source>
</evidence>
<comment type="catalytic activity">
    <reaction evidence="5">
        <text>4-demethylwyosine(37) in tRNA(Phe) + S-adenosyl-L-methionine = 4-demethyl-7-[(3S)-3-amino-3-carboxypropyl]wyosine(37) in tRNA(Phe) + S-methyl-5'-thioadenosine + H(+)</text>
        <dbReference type="Rhea" id="RHEA:36355"/>
        <dbReference type="Rhea" id="RHEA-COMP:10164"/>
        <dbReference type="Rhea" id="RHEA-COMP:10378"/>
        <dbReference type="ChEBI" id="CHEBI:15378"/>
        <dbReference type="ChEBI" id="CHEBI:17509"/>
        <dbReference type="ChEBI" id="CHEBI:59789"/>
        <dbReference type="ChEBI" id="CHEBI:64315"/>
        <dbReference type="ChEBI" id="CHEBI:73550"/>
        <dbReference type="EC" id="2.5.1.114"/>
    </reaction>
</comment>
<keyword evidence="6" id="KW-0963">Cytoplasm</keyword>
<evidence type="ECO:0000256" key="5">
    <source>
        <dbReference type="ARBA" id="ARBA00049400"/>
    </source>
</evidence>
<evidence type="ECO:0000313" key="8">
    <source>
        <dbReference type="EMBL" id="SSD59536.1"/>
    </source>
</evidence>
<dbReference type="SUPFAM" id="SSF53335">
    <property type="entry name" value="S-adenosyl-L-methionine-dependent methyltransferases"/>
    <property type="match status" value="1"/>
</dbReference>
<dbReference type="GO" id="GO:0031591">
    <property type="term" value="P:wybutosine biosynthetic process"/>
    <property type="evidence" value="ECO:0007669"/>
    <property type="project" value="InterPro"/>
</dbReference>
<dbReference type="InterPro" id="IPR030382">
    <property type="entry name" value="MeTrfase_TRM5/TYW2"/>
</dbReference>
<name>A0A376B4B1_9ASCO</name>
<dbReference type="AlphaFoldDB" id="A0A376B4B1"/>
<comment type="subcellular location">
    <subcellularLocation>
        <location evidence="6">Cytoplasm</location>
    </subcellularLocation>
</comment>
<sequence>MPTQIILKDKQLIKKYKNILNVYNIKPKIIIKTNSLIILEITIDESTSANKDLFVTLENSNKDDKIEIVHDNSPSKIPNTTIITGHRQKIKLAEFINLYFHDNEHLTELIKNHVSTKYTLYPPLILFNYSPVKQMFTSELWESVLSNCHSNGVNRDSFFKKLIKNCFDDSIYTHIAINQPILENDSKTNINDNKNLWRKPLNIRPIYGSFWETEEYASNNSPELWKSPTERDFTNAFWCHTVQNGIYQSWAPFFTMFSRGNVKEKARILITTKTAEGNNSYADIEGNDVVDMYCGIGYFTLSYLKRNCNRIFCFDLNPWSCEGLKRALLKNKFEKDDKKRCYIFNESNEYCLSELENYEKQFVNNIDTSRLRIRHINMGLLPTSEASWELALKIVAKHSYELPIVTLHIHENIHIDEIEGENGFVKCKLLPKLKNYQVTIENNFKVNVTHAEKIKTYAPDIWHVCIDVDIIK</sequence>
<evidence type="ECO:0000313" key="9">
    <source>
        <dbReference type="Proteomes" id="UP000262825"/>
    </source>
</evidence>
<dbReference type="InterPro" id="IPR056743">
    <property type="entry name" value="TRM5-TYW2-like_MTfase"/>
</dbReference>
<feature type="domain" description="SAM-dependent methyltransferase TRM5/TYW2-type" evidence="7">
    <location>
        <begin position="169"/>
        <end position="472"/>
    </location>
</feature>
<dbReference type="InterPro" id="IPR026274">
    <property type="entry name" value="tRNA_wybutosine_synth_prot_2"/>
</dbReference>
<comment type="similarity">
    <text evidence="6">Belongs to the class I-like SAM-binding methyltransferase superfamily. TRM5/TYW2 family.</text>
</comment>
<dbReference type="InterPro" id="IPR029063">
    <property type="entry name" value="SAM-dependent_MTases_sf"/>
</dbReference>
<evidence type="ECO:0000256" key="3">
    <source>
        <dbReference type="ARBA" id="ARBA00022691"/>
    </source>
</evidence>
<keyword evidence="3 6" id="KW-0949">S-adenosyl-L-methionine</keyword>
<dbReference type="PIRSF" id="PIRSF038972">
    <property type="entry name" value="Trm12"/>
    <property type="match status" value="1"/>
</dbReference>
<comment type="function">
    <text evidence="6">S-adenosyl-L-methionine-dependent transferase that acts as a component of the wybutosine biosynthesis pathway. Wybutosine is a hyper modified guanosine with a tricyclic base found at the 3'-position adjacent to the anticodon of eukaryotic phenylalanine tRNA. Catalyzes the transfer of the alpha-amino-alpha-carboxypropyl (acp) group from S-adenosyl-L-methionine to the C-7 position of 4-demethylwyosine (imG-14) to produce wybutosine-86.</text>
</comment>
<accession>A0A376B4B1</accession>
<protein>
    <recommendedName>
        <fullName evidence="6">tRNA wybutosine-synthesizing protein 2</fullName>
        <shortName evidence="6">tRNA-yW-synthesizing protein 2</shortName>
    </recommendedName>
    <alternativeName>
        <fullName evidence="6">tRNA(Phe) (4-demethylwyosine(37)-C(7)) aminocarboxypropyltransferase</fullName>
    </alternativeName>
</protein>
<dbReference type="GO" id="GO:0005737">
    <property type="term" value="C:cytoplasm"/>
    <property type="evidence" value="ECO:0007669"/>
    <property type="project" value="UniProtKB-SubCell"/>
</dbReference>
<dbReference type="EMBL" id="UFAJ01000157">
    <property type="protein sequence ID" value="SSD59536.1"/>
    <property type="molecule type" value="Genomic_DNA"/>
</dbReference>
<dbReference type="PANTHER" id="PTHR23245:SF25">
    <property type="entry name" value="TRNA WYBUTOSINE-SYNTHESIZING PROTEIN 2 HOMOLOG"/>
    <property type="match status" value="1"/>
</dbReference>
<keyword evidence="2 6" id="KW-0808">Transferase</keyword>
<dbReference type="PROSITE" id="PS51684">
    <property type="entry name" value="SAM_MT_TRM5_TYW2"/>
    <property type="match status" value="1"/>
</dbReference>
<gene>
    <name evidence="8" type="ORF">SCODWIG_01297</name>
</gene>
<dbReference type="Proteomes" id="UP000262825">
    <property type="component" value="Unassembled WGS sequence"/>
</dbReference>